<feature type="compositionally biased region" description="Polar residues" evidence="1">
    <location>
        <begin position="1"/>
        <end position="10"/>
    </location>
</feature>
<feature type="compositionally biased region" description="Basic and acidic residues" evidence="1">
    <location>
        <begin position="29"/>
        <end position="38"/>
    </location>
</feature>
<dbReference type="AlphaFoldDB" id="A4WYL9"/>
<gene>
    <name evidence="2" type="ordered locus">Rsph17025_3614</name>
</gene>
<proteinExistence type="predicted"/>
<evidence type="ECO:0000313" key="2">
    <source>
        <dbReference type="EMBL" id="ABP72483.1"/>
    </source>
</evidence>
<accession>A4WYL9</accession>
<keyword evidence="2" id="KW-0614">Plasmid</keyword>
<dbReference type="HOGENOM" id="CLU_2318303_0_0_5"/>
<sequence length="99" mass="10340">MRGSCASVTAINARPTGAASDGGATGEDGAMRKMGERRSVSIRPERLDAIGPIPDGSRPLVIRASSRRSARTIEEPAPRVQVVGLEAGWFPDHLDGDGS</sequence>
<feature type="region of interest" description="Disordered" evidence="1">
    <location>
        <begin position="1"/>
        <end position="38"/>
    </location>
</feature>
<reference evidence="2" key="1">
    <citation type="submission" date="2007-04" db="EMBL/GenBank/DDBJ databases">
        <title>Complete sequence of plasmid pRSPA01 of Rhodobacter sphaeroides ATCC 17025.</title>
        <authorList>
            <consortium name="US DOE Joint Genome Institute"/>
            <person name="Copeland A."/>
            <person name="Lucas S."/>
            <person name="Lapidus A."/>
            <person name="Barry K."/>
            <person name="Detter J.C."/>
            <person name="Glavina del Rio T."/>
            <person name="Hammon N."/>
            <person name="Israni S."/>
            <person name="Dalin E."/>
            <person name="Tice H."/>
            <person name="Pitluck S."/>
            <person name="Chertkov O."/>
            <person name="Brettin T."/>
            <person name="Bruce D."/>
            <person name="Han C."/>
            <person name="Schmutz J."/>
            <person name="Larimer F."/>
            <person name="Land M."/>
            <person name="Hauser L."/>
            <person name="Kyrpides N."/>
            <person name="Kim E."/>
            <person name="Richardson P."/>
            <person name="Mackenzie C."/>
            <person name="Choudhary M."/>
            <person name="Donohue T.J."/>
            <person name="Kaplan S."/>
        </authorList>
    </citation>
    <scope>NUCLEOTIDE SEQUENCE [LARGE SCALE GENOMIC DNA]</scope>
    <source>
        <strain evidence="2">ATCC 17025</strain>
        <plasmid evidence="2">pRSPA01</plasmid>
    </source>
</reference>
<dbReference type="EMBL" id="CP000662">
    <property type="protein sequence ID" value="ABP72483.1"/>
    <property type="molecule type" value="Genomic_DNA"/>
</dbReference>
<geneLocation type="plasmid" evidence="2">
    <name>pRSPA01</name>
</geneLocation>
<name>A4WYL9_CERS5</name>
<protein>
    <submittedName>
        <fullName evidence="2">Uncharacterized protein</fullName>
    </submittedName>
</protein>
<dbReference type="KEGG" id="rsq:Rsph17025_3614"/>
<organism evidence="2">
    <name type="scientific">Cereibacter sphaeroides (strain ATCC 17025 / ATH 2.4.3)</name>
    <name type="common">Rhodobacter sphaeroides</name>
    <dbReference type="NCBI Taxonomy" id="349102"/>
    <lineage>
        <taxon>Bacteria</taxon>
        <taxon>Pseudomonadati</taxon>
        <taxon>Pseudomonadota</taxon>
        <taxon>Alphaproteobacteria</taxon>
        <taxon>Rhodobacterales</taxon>
        <taxon>Paracoccaceae</taxon>
        <taxon>Cereibacter</taxon>
    </lineage>
</organism>
<evidence type="ECO:0000256" key="1">
    <source>
        <dbReference type="SAM" id="MobiDB-lite"/>
    </source>
</evidence>